<feature type="compositionally biased region" description="Basic residues" evidence="4">
    <location>
        <begin position="185"/>
        <end position="196"/>
    </location>
</feature>
<evidence type="ECO:0000256" key="3">
    <source>
        <dbReference type="SAM" id="Coils"/>
    </source>
</evidence>
<sequence>MPLSRYQIRNEYSLSDPDLFRAADKDDPEALLEGVAMAALVGVLRQLGDLAEFAAEIFHDLHDDVMATASRGHSMMVRVQQLEAEFPKIEKAFLSQTSHSSFFYNAGIAWHPNMLVDQNLITQGDLPRFIMDSYEECRGPPRLFLLDKFDVAGAGACLKRYTDPSIFKLETSYSRIASTDVLREKKTRKAKKKGSRWKNAETPETLPTSHAKLHQLFLEERNENGTSDSARRVKLKRRLNGFPFDSRSGKSYMEKIFKSPSPDHGEVHEIPVDSLPLALPYDSAFEIVEIGIVSPEKELKKRMRSPSASPTREGTILESAMDQLKVPSANRILEVSKSNPGLKTTDISPTLHEVASEKEIVVDEGIKTEGSVDDYQSDDIASEIGNYVDALTTMESEMDRNFELRSKNDLHYLNSRRQASDVDANGESVQAHSSDSLSTGNSTLSDDGNCLSKKDLSSFSYSDSHSIYAENTPSDGEVSSNVFTSTEIHGAEASLTQQSIEEEGEVSLPPEGTVSDGAFTEAVEIPSHSSELGDPTANSCPSYSTPVCQNEAIVVEEIVPLGPETGEMLANLAMDLPHVPSISDVWEQKGDSPKLSGDSRHLDQFEDEDINTTENLGCTSYLSVPSPSKDGFPLQMSAKNKFDAELQDEDVNQEEYIPSPYDCLIVPDTMAENPSLLSSENQPLDELHDKGPNWTDNLSSASNPSDAILHDRDDFLPIMSAENPPVNDFAFKDQNFLLDAPTCTSNIMEAATKKKLTENMADSVPQIGHEEDNLVKSSVENQISPQDFFIPLTEALSINPINAESETPNSNVEPFERFSEVSDSIPSTVERAQNVIFKGDTPILCESMDSFASGTTADIPTLGASKEQTSYLREEYLYEPSNVGDGAVVDKAASDPNLLERDTTPEASLIAGAHVHFGELDNLNFTHAVDGDGSSVDLKKLQGGSLSSVGNERNGLEKETCFLDRPGVSDVTEDGYNQKFASLDLNSLCNTIIDHDSGSQVLDNASETYVISGSGSSLILGNAPTCQSSVQHNKQELNHLEEKVDLLLKELDDKLLNGGEANSELSNQLQQSRHSNDDDQVGPFDASSESLLMKIPSQPSASELSPQCNDKIDVTEHLLDPRCSISSGFSLLPDLSRIYVEEIPPLPPLPPVQWRMGKLQHANPALASVSVNHNGTAFPPLLPSSANQEGQPLNPFSAQSAFAHDKSIPVSEQPICGSSPFLSQVPPMVHDADSKDNILPLQGIQSTRTFLQLRVSHGEMLQNDFQAGNGEKVQTSVDSFSNASAVDAASDDEEVVKPLNQMVPETSFKDMELVQCSAHSEENLETCDTTILSSKLANENSMPTSEEKLSWPTAEDSKLHGIRTAKMPRPRNPLVDAVVAHDKTKLRKVTERVRPQIQKEDERGSLLEQIRTKSFNLKPAVVTRPSIQGPKTNLKVAAILEKAKTIRQALAGSDEEGDDDSWSDS</sequence>
<dbReference type="GO" id="GO:0030036">
    <property type="term" value="P:actin cytoskeleton organization"/>
    <property type="evidence" value="ECO:0007669"/>
    <property type="project" value="UniProtKB-UniRule"/>
</dbReference>
<evidence type="ECO:0000313" key="6">
    <source>
        <dbReference type="Proteomes" id="UP001630127"/>
    </source>
</evidence>
<reference evidence="5 6" key="1">
    <citation type="submission" date="2024-11" db="EMBL/GenBank/DDBJ databases">
        <title>A near-complete genome assembly of Cinchona calisaya.</title>
        <authorList>
            <person name="Lian D.C."/>
            <person name="Zhao X.W."/>
            <person name="Wei L."/>
        </authorList>
    </citation>
    <scope>NUCLEOTIDE SEQUENCE [LARGE SCALE GENOMIC DNA]</scope>
    <source>
        <tissue evidence="5">Nenye</tissue>
    </source>
</reference>
<feature type="region of interest" description="Disordered" evidence="4">
    <location>
        <begin position="419"/>
        <end position="448"/>
    </location>
</feature>
<comment type="similarity">
    <text evidence="1 2">Belongs to the SCAR/WAVE family.</text>
</comment>
<keyword evidence="6" id="KW-1185">Reference proteome</keyword>
<dbReference type="Gene3D" id="1.20.5.340">
    <property type="match status" value="1"/>
</dbReference>
<keyword evidence="2" id="KW-0963">Cytoplasm</keyword>
<keyword evidence="2" id="KW-0206">Cytoskeleton</keyword>
<protein>
    <recommendedName>
        <fullName evidence="2">Protein SCAR</fullName>
    </recommendedName>
    <alternativeName>
        <fullName evidence="2">Protein WAVE</fullName>
    </alternativeName>
</protein>
<feature type="region of interest" description="Disordered" evidence="4">
    <location>
        <begin position="492"/>
        <end position="515"/>
    </location>
</feature>
<dbReference type="Gene3D" id="6.10.280.150">
    <property type="match status" value="2"/>
</dbReference>
<dbReference type="InterPro" id="IPR028288">
    <property type="entry name" value="SCAR/WAVE_fam"/>
</dbReference>
<comment type="subcellular location">
    <subcellularLocation>
        <location evidence="2">Cytoplasm</location>
        <location evidence="2">Cytoskeleton</location>
    </subcellularLocation>
</comment>
<evidence type="ECO:0000256" key="2">
    <source>
        <dbReference type="RuleBase" id="RU367034"/>
    </source>
</evidence>
<feature type="compositionally biased region" description="Polar residues" evidence="4">
    <location>
        <begin position="1063"/>
        <end position="1073"/>
    </location>
</feature>
<dbReference type="EMBL" id="JBJUIK010000003">
    <property type="protein sequence ID" value="KAL3531625.1"/>
    <property type="molecule type" value="Genomic_DNA"/>
</dbReference>
<comment type="caution">
    <text evidence="5">The sequence shown here is derived from an EMBL/GenBank/DDBJ whole genome shotgun (WGS) entry which is preliminary data.</text>
</comment>
<evidence type="ECO:0000256" key="4">
    <source>
        <dbReference type="SAM" id="MobiDB-lite"/>
    </source>
</evidence>
<keyword evidence="2" id="KW-0009">Actin-binding</keyword>
<proteinExistence type="inferred from homology"/>
<feature type="compositionally biased region" description="Polar residues" evidence="4">
    <location>
        <begin position="427"/>
        <end position="446"/>
    </location>
</feature>
<dbReference type="Proteomes" id="UP001630127">
    <property type="component" value="Unassembled WGS sequence"/>
</dbReference>
<feature type="region of interest" description="Disordered" evidence="4">
    <location>
        <begin position="184"/>
        <end position="203"/>
    </location>
</feature>
<comment type="function">
    <text evidence="2">Involved in regulation of actin and microtubule organization. Part of a WAVE complex that activates the Arp2/3 complex.</text>
</comment>
<gene>
    <name evidence="5" type="ORF">ACH5RR_005146</name>
</gene>
<dbReference type="PANTHER" id="PTHR12902">
    <property type="entry name" value="WASP-1"/>
    <property type="match status" value="1"/>
</dbReference>
<name>A0ABD3AKC7_9GENT</name>
<feature type="region of interest" description="Disordered" evidence="4">
    <location>
        <begin position="1058"/>
        <end position="1085"/>
    </location>
</feature>
<keyword evidence="3" id="KW-0175">Coiled coil</keyword>
<dbReference type="PANTHER" id="PTHR12902:SF1">
    <property type="entry name" value="WISKOTT-ALDRICH SYNDROME PROTEIN FAMILY MEMBER"/>
    <property type="match status" value="1"/>
</dbReference>
<organism evidence="5 6">
    <name type="scientific">Cinchona calisaya</name>
    <dbReference type="NCBI Taxonomy" id="153742"/>
    <lineage>
        <taxon>Eukaryota</taxon>
        <taxon>Viridiplantae</taxon>
        <taxon>Streptophyta</taxon>
        <taxon>Embryophyta</taxon>
        <taxon>Tracheophyta</taxon>
        <taxon>Spermatophyta</taxon>
        <taxon>Magnoliopsida</taxon>
        <taxon>eudicotyledons</taxon>
        <taxon>Gunneridae</taxon>
        <taxon>Pentapetalae</taxon>
        <taxon>asterids</taxon>
        <taxon>lamiids</taxon>
        <taxon>Gentianales</taxon>
        <taxon>Rubiaceae</taxon>
        <taxon>Cinchonoideae</taxon>
        <taxon>Cinchoneae</taxon>
        <taxon>Cinchona</taxon>
    </lineage>
</organism>
<dbReference type="GO" id="GO:0003779">
    <property type="term" value="F:actin binding"/>
    <property type="evidence" value="ECO:0007669"/>
    <property type="project" value="UniProtKB-UniRule"/>
</dbReference>
<accession>A0ABD3AKC7</accession>
<feature type="coiled-coil region" evidence="3">
    <location>
        <begin position="1030"/>
        <end position="1057"/>
    </location>
</feature>
<evidence type="ECO:0000313" key="5">
    <source>
        <dbReference type="EMBL" id="KAL3531625.1"/>
    </source>
</evidence>
<dbReference type="GO" id="GO:0005856">
    <property type="term" value="C:cytoskeleton"/>
    <property type="evidence" value="ECO:0007669"/>
    <property type="project" value="UniProtKB-SubCell"/>
</dbReference>
<evidence type="ECO:0000256" key="1">
    <source>
        <dbReference type="ARBA" id="ARBA00006993"/>
    </source>
</evidence>